<evidence type="ECO:0008006" key="3">
    <source>
        <dbReference type="Google" id="ProtNLM"/>
    </source>
</evidence>
<dbReference type="InterPro" id="IPR024962">
    <property type="entry name" value="YukD-like"/>
</dbReference>
<gene>
    <name evidence="1" type="ORF">RU87_GL000756</name>
</gene>
<keyword evidence="2" id="KW-1185">Reference proteome</keyword>
<dbReference type="InterPro" id="IPR029071">
    <property type="entry name" value="Ubiquitin-like_domsf"/>
</dbReference>
<protein>
    <recommendedName>
        <fullName evidence="3">Secretion accessory protein EsaB/YukD</fullName>
    </recommendedName>
</protein>
<proteinExistence type="predicted"/>
<accession>A0A2A5S3F7</accession>
<dbReference type="AlphaFoldDB" id="A0A2A5S3F7"/>
<dbReference type="Pfam" id="PF08817">
    <property type="entry name" value="YukD"/>
    <property type="match status" value="1"/>
</dbReference>
<dbReference type="EMBL" id="JXJX01000002">
    <property type="protein sequence ID" value="PCS08019.1"/>
    <property type="molecule type" value="Genomic_DNA"/>
</dbReference>
<comment type="caution">
    <text evidence="1">The sequence shown here is derived from an EMBL/GenBank/DDBJ whole genome shotgun (WGS) entry which is preliminary data.</text>
</comment>
<sequence length="75" mass="8224">MAWQGKQVDLAVPSTVTATRLIELLSQAFEKNKQSLPPHWHFTVKGKTLVFASHLTLAELGLGNGDILQLIVGEE</sequence>
<organism evidence="1 2">
    <name type="scientific">Pseudolactococcus plantarum</name>
    <dbReference type="NCBI Taxonomy" id="1365"/>
    <lineage>
        <taxon>Bacteria</taxon>
        <taxon>Bacillati</taxon>
        <taxon>Bacillota</taxon>
        <taxon>Bacilli</taxon>
        <taxon>Lactobacillales</taxon>
        <taxon>Streptococcaceae</taxon>
        <taxon>Pseudolactococcus</taxon>
    </lineage>
</organism>
<evidence type="ECO:0000313" key="2">
    <source>
        <dbReference type="Proteomes" id="UP000242246"/>
    </source>
</evidence>
<dbReference type="Gene3D" id="3.10.20.90">
    <property type="entry name" value="Phosphatidylinositol 3-kinase Catalytic Subunit, Chain A, domain 1"/>
    <property type="match status" value="1"/>
</dbReference>
<evidence type="ECO:0000313" key="1">
    <source>
        <dbReference type="EMBL" id="PCS08019.1"/>
    </source>
</evidence>
<dbReference type="STRING" id="1348632.GCA_001591745_01045"/>
<dbReference type="SUPFAM" id="SSF54236">
    <property type="entry name" value="Ubiquitin-like"/>
    <property type="match status" value="1"/>
</dbReference>
<dbReference type="Proteomes" id="UP000242246">
    <property type="component" value="Unassembled WGS sequence"/>
</dbReference>
<name>A0A2A5S3F7_9LACT</name>
<reference evidence="1 2" key="1">
    <citation type="submission" date="2014-12" db="EMBL/GenBank/DDBJ databases">
        <title>Draft genome sequences of 10 type strains of Lactococcus.</title>
        <authorList>
            <person name="Sun Z."/>
            <person name="Zhong Z."/>
            <person name="Liu W."/>
            <person name="Zhang W."/>
            <person name="Zhang H."/>
        </authorList>
    </citation>
    <scope>NUCLEOTIDE SEQUENCE [LARGE SCALE GENOMIC DNA]</scope>
    <source>
        <strain evidence="1 2">DSM 20686</strain>
    </source>
</reference>